<feature type="transmembrane region" description="Helical" evidence="9">
    <location>
        <begin position="273"/>
        <end position="295"/>
    </location>
</feature>
<dbReference type="PANTHER" id="PTHR11132">
    <property type="entry name" value="SOLUTE CARRIER FAMILY 35"/>
    <property type="match status" value="1"/>
</dbReference>
<feature type="transmembrane region" description="Helical" evidence="9">
    <location>
        <begin position="70"/>
        <end position="90"/>
    </location>
</feature>
<accession>A0AA38VRF4</accession>
<feature type="transmembrane region" description="Helical" evidence="9">
    <location>
        <begin position="170"/>
        <end position="189"/>
    </location>
</feature>
<keyword evidence="7 9" id="KW-0472">Membrane</keyword>
<evidence type="ECO:0000256" key="2">
    <source>
        <dbReference type="ARBA" id="ARBA00004477"/>
    </source>
</evidence>
<keyword evidence="5 9" id="KW-0812">Transmembrane</keyword>
<evidence type="ECO:0000256" key="9">
    <source>
        <dbReference type="SAM" id="Phobius"/>
    </source>
</evidence>
<evidence type="ECO:0000256" key="3">
    <source>
        <dbReference type="ARBA" id="ARBA00010425"/>
    </source>
</evidence>
<dbReference type="GO" id="GO:0005789">
    <property type="term" value="C:endoplasmic reticulum membrane"/>
    <property type="evidence" value="ECO:0007669"/>
    <property type="project" value="UniProtKB-SubCell"/>
</dbReference>
<comment type="similarity">
    <text evidence="3">Belongs to the TPT transporter family. SLC35D subfamily.</text>
</comment>
<feature type="region of interest" description="Disordered" evidence="8">
    <location>
        <begin position="1"/>
        <end position="36"/>
    </location>
</feature>
<evidence type="ECO:0000256" key="7">
    <source>
        <dbReference type="ARBA" id="ARBA00023136"/>
    </source>
</evidence>
<dbReference type="AlphaFoldDB" id="A0AA38VRF4"/>
<comment type="subcellular location">
    <subcellularLocation>
        <location evidence="2">Endoplasmic reticulum membrane</location>
        <topology evidence="2">Multi-pass membrane protein</topology>
    </subcellularLocation>
</comment>
<feature type="transmembrane region" description="Helical" evidence="9">
    <location>
        <begin position="133"/>
        <end position="158"/>
    </location>
</feature>
<protein>
    <submittedName>
        <fullName evidence="11">TPT-domain-containing protein</fullName>
    </submittedName>
</protein>
<evidence type="ECO:0000256" key="5">
    <source>
        <dbReference type="ARBA" id="ARBA00022692"/>
    </source>
</evidence>
<evidence type="ECO:0000256" key="4">
    <source>
        <dbReference type="ARBA" id="ARBA00011182"/>
    </source>
</evidence>
<feature type="transmembrane region" description="Helical" evidence="9">
    <location>
        <begin position="44"/>
        <end position="64"/>
    </location>
</feature>
<comment type="caution">
    <text evidence="11">The sequence shown here is derived from an EMBL/GenBank/DDBJ whole genome shotgun (WGS) entry which is preliminary data.</text>
</comment>
<organism evidence="11 12">
    <name type="scientific">Coniochaeta hoffmannii</name>
    <dbReference type="NCBI Taxonomy" id="91930"/>
    <lineage>
        <taxon>Eukaryota</taxon>
        <taxon>Fungi</taxon>
        <taxon>Dikarya</taxon>
        <taxon>Ascomycota</taxon>
        <taxon>Pezizomycotina</taxon>
        <taxon>Sordariomycetes</taxon>
        <taxon>Sordariomycetidae</taxon>
        <taxon>Coniochaetales</taxon>
        <taxon>Coniochaetaceae</taxon>
        <taxon>Coniochaeta</taxon>
    </lineage>
</organism>
<dbReference type="InterPro" id="IPR004853">
    <property type="entry name" value="Sugar_P_trans_dom"/>
</dbReference>
<evidence type="ECO:0000256" key="6">
    <source>
        <dbReference type="ARBA" id="ARBA00022989"/>
    </source>
</evidence>
<feature type="transmembrane region" description="Helical" evidence="9">
    <location>
        <begin position="195"/>
        <end position="215"/>
    </location>
</feature>
<evidence type="ECO:0000313" key="11">
    <source>
        <dbReference type="EMBL" id="KAJ9142574.1"/>
    </source>
</evidence>
<evidence type="ECO:0000256" key="1">
    <source>
        <dbReference type="ARBA" id="ARBA00003420"/>
    </source>
</evidence>
<evidence type="ECO:0000259" key="10">
    <source>
        <dbReference type="Pfam" id="PF03151"/>
    </source>
</evidence>
<sequence length="421" mass="45252">MESPERPRMSISGDEDVERQRLTESEKPLSPAPEKAAGANVHPAFFIVSWIFFSNCTILLNKWLIDTAGFRYPILLTTWHLIFASLATQLLSRTTTLLSSRHAIPITGRLYLRSVLPIGIAYSASLVCSNLTYLYLSVAFTQMLKAAAPVAVLFVAWLWGVENPTLRRVLNVWVIVLGVVLASVGEVAFSWTGVLFQVGGIVFEAVRLVMVQVLLSDKGSGGGGGGSGEAKGLGMDPLVGLYYYAPVCAAMNLLVAAVVEWPSFDPADVGRAGWGMLFLSGVVAFMLNVASVFVIGKTSGLAMCLTGILKNILLVVASVLIWKTAITPLQFIGYAIACFGLVYYSLGWEQMVAQSAAGWHYVKNVWDQDDGATSIGIGNGISVSVKQVRRAVIFGLGLMTVGLLFYGLVPVSDKVATTTKL</sequence>
<comment type="subunit">
    <text evidence="4">Homooligomer.</text>
</comment>
<dbReference type="Proteomes" id="UP001174691">
    <property type="component" value="Unassembled WGS sequence"/>
</dbReference>
<dbReference type="InterPro" id="IPR050186">
    <property type="entry name" value="TPT_transporter"/>
</dbReference>
<keyword evidence="12" id="KW-1185">Reference proteome</keyword>
<reference evidence="11" key="1">
    <citation type="submission" date="2022-07" db="EMBL/GenBank/DDBJ databases">
        <title>Fungi with potential for degradation of polypropylene.</title>
        <authorList>
            <person name="Gostincar C."/>
        </authorList>
    </citation>
    <scope>NUCLEOTIDE SEQUENCE</scope>
    <source>
        <strain evidence="11">EXF-13287</strain>
    </source>
</reference>
<dbReference type="Pfam" id="PF03151">
    <property type="entry name" value="TPT"/>
    <property type="match status" value="1"/>
</dbReference>
<feature type="transmembrane region" description="Helical" evidence="9">
    <location>
        <begin position="391"/>
        <end position="409"/>
    </location>
</feature>
<name>A0AA38VRF4_9PEZI</name>
<evidence type="ECO:0000256" key="8">
    <source>
        <dbReference type="SAM" id="MobiDB-lite"/>
    </source>
</evidence>
<feature type="transmembrane region" description="Helical" evidence="9">
    <location>
        <begin position="110"/>
        <end position="127"/>
    </location>
</feature>
<feature type="transmembrane region" description="Helical" evidence="9">
    <location>
        <begin position="328"/>
        <end position="346"/>
    </location>
</feature>
<evidence type="ECO:0000313" key="12">
    <source>
        <dbReference type="Proteomes" id="UP001174691"/>
    </source>
</evidence>
<dbReference type="EMBL" id="JANBVN010000121">
    <property type="protein sequence ID" value="KAJ9142574.1"/>
    <property type="molecule type" value="Genomic_DNA"/>
</dbReference>
<feature type="compositionally biased region" description="Basic and acidic residues" evidence="8">
    <location>
        <begin position="18"/>
        <end position="27"/>
    </location>
</feature>
<feature type="domain" description="Sugar phosphate transporter" evidence="10">
    <location>
        <begin position="45"/>
        <end position="345"/>
    </location>
</feature>
<feature type="transmembrane region" description="Helical" evidence="9">
    <location>
        <begin position="302"/>
        <end position="322"/>
    </location>
</feature>
<proteinExistence type="inferred from homology"/>
<comment type="function">
    <text evidence="1">Involved in the import of GDP-mannose from the cytoplasm into the Golgi lumen.</text>
</comment>
<feature type="transmembrane region" description="Helical" evidence="9">
    <location>
        <begin position="241"/>
        <end position="261"/>
    </location>
</feature>
<keyword evidence="6 9" id="KW-1133">Transmembrane helix</keyword>
<gene>
    <name evidence="11" type="ORF">NKR19_g7166</name>
</gene>